<keyword evidence="7" id="KW-0732">Signal</keyword>
<dbReference type="Pfam" id="PF00246">
    <property type="entry name" value="Peptidase_M14"/>
    <property type="match status" value="1"/>
</dbReference>
<dbReference type="Gene3D" id="3.40.630.10">
    <property type="entry name" value="Zn peptidases"/>
    <property type="match status" value="1"/>
</dbReference>
<name>A0A1H0JS08_9ACTN</name>
<keyword evidence="10" id="KW-1185">Reference proteome</keyword>
<comment type="cofactor">
    <cofactor evidence="1">
        <name>Zn(2+)</name>
        <dbReference type="ChEBI" id="CHEBI:29105"/>
    </cofactor>
</comment>
<evidence type="ECO:0000256" key="1">
    <source>
        <dbReference type="ARBA" id="ARBA00001947"/>
    </source>
</evidence>
<evidence type="ECO:0000256" key="6">
    <source>
        <dbReference type="ARBA" id="ARBA00023049"/>
    </source>
</evidence>
<organism evidence="9 10">
    <name type="scientific">Nakamurella panacisegetis</name>
    <dbReference type="NCBI Taxonomy" id="1090615"/>
    <lineage>
        <taxon>Bacteria</taxon>
        <taxon>Bacillati</taxon>
        <taxon>Actinomycetota</taxon>
        <taxon>Actinomycetes</taxon>
        <taxon>Nakamurellales</taxon>
        <taxon>Nakamurellaceae</taxon>
        <taxon>Nakamurella</taxon>
    </lineage>
</organism>
<evidence type="ECO:0000256" key="2">
    <source>
        <dbReference type="ARBA" id="ARBA00005988"/>
    </source>
</evidence>
<dbReference type="InterPro" id="IPR000834">
    <property type="entry name" value="Peptidase_M14"/>
</dbReference>
<accession>A0A1H0JS08</accession>
<dbReference type="PANTHER" id="PTHR11705:SF143">
    <property type="entry name" value="SLL0236 PROTEIN"/>
    <property type="match status" value="1"/>
</dbReference>
<feature type="domain" description="Peptidase M14" evidence="8">
    <location>
        <begin position="48"/>
        <end position="272"/>
    </location>
</feature>
<keyword evidence="9" id="KW-0121">Carboxypeptidase</keyword>
<dbReference type="GO" id="GO:0005615">
    <property type="term" value="C:extracellular space"/>
    <property type="evidence" value="ECO:0007669"/>
    <property type="project" value="TreeGrafter"/>
</dbReference>
<evidence type="ECO:0000256" key="7">
    <source>
        <dbReference type="SAM" id="SignalP"/>
    </source>
</evidence>
<sequence>MSINRTTVRSLALAGAIAGSVLLGGTTATAAPAGRTAPVSTVMPSEVTTSAMAASTVTGVRQSRIIGYSRQHRAIVADELGNPAAPFKALVVGSMHGYYERAGEQVVAAIKQAAIPKNLDLWVIRTINPDGDVLHQRGNAAGVDLNRNFPFRWAYIAPTASKFNSHYSGPSPLSEPESRAMYNFLNTLRPNRVVSLHQPLDAVDTTDGGARDIAFRTALARNLGLPAEPLVCWSVCHGSMTGWLTNTQRGAAITVEFGPNPSSAYLTGTAARGIIAALDVGVGPYVPPSVRGDVNTFRASSSGLLLSGWAYDPARPAASTTVAVTIDGKLARVTTAELNRPDVDAAFRITGRHGYWINLVLSRGRHTVCVTARPVSGSDSTPRSLLRCVAITAPQVLMQGRAAPAVVARSGGVVSLSGWALDPSHPLSPSSVRVAVDGKPTAAFVTTTIRADVNAAWHATGRHGFQVRVTVPAGHHLVTVTAAGPSAAVASATIGQQWLVIPAG</sequence>
<keyword evidence="4" id="KW-0378">Hydrolase</keyword>
<dbReference type="GO" id="GO:0006508">
    <property type="term" value="P:proteolysis"/>
    <property type="evidence" value="ECO:0007669"/>
    <property type="project" value="UniProtKB-KW"/>
</dbReference>
<protein>
    <submittedName>
        <fullName evidence="9">Zinc carboxypeptidase</fullName>
    </submittedName>
</protein>
<gene>
    <name evidence="9" type="ORF">SAMN04515671_1019</name>
</gene>
<keyword evidence="5" id="KW-0862">Zinc</keyword>
<dbReference type="EMBL" id="LT629710">
    <property type="protein sequence ID" value="SDO46477.1"/>
    <property type="molecule type" value="Genomic_DNA"/>
</dbReference>
<evidence type="ECO:0000256" key="3">
    <source>
        <dbReference type="ARBA" id="ARBA00022670"/>
    </source>
</evidence>
<comment type="similarity">
    <text evidence="2">Belongs to the peptidase M14 family.</text>
</comment>
<dbReference type="GO" id="GO:0004181">
    <property type="term" value="F:metallocarboxypeptidase activity"/>
    <property type="evidence" value="ECO:0007669"/>
    <property type="project" value="InterPro"/>
</dbReference>
<keyword evidence="3" id="KW-0645">Protease</keyword>
<dbReference type="AlphaFoldDB" id="A0A1H0JS08"/>
<dbReference type="SMART" id="SM00631">
    <property type="entry name" value="Zn_pept"/>
    <property type="match status" value="1"/>
</dbReference>
<evidence type="ECO:0000313" key="9">
    <source>
        <dbReference type="EMBL" id="SDO46477.1"/>
    </source>
</evidence>
<evidence type="ECO:0000313" key="10">
    <source>
        <dbReference type="Proteomes" id="UP000198741"/>
    </source>
</evidence>
<dbReference type="GO" id="GO:0008270">
    <property type="term" value="F:zinc ion binding"/>
    <property type="evidence" value="ECO:0007669"/>
    <property type="project" value="InterPro"/>
</dbReference>
<reference evidence="9 10" key="1">
    <citation type="submission" date="2016-10" db="EMBL/GenBank/DDBJ databases">
        <authorList>
            <person name="de Groot N.N."/>
        </authorList>
    </citation>
    <scope>NUCLEOTIDE SEQUENCE [LARGE SCALE GENOMIC DNA]</scope>
    <source>
        <strain evidence="10">P4-7,KCTC 19426,CECT 7604</strain>
    </source>
</reference>
<dbReference type="STRING" id="1090615.SAMN04515671_1019"/>
<feature type="signal peptide" evidence="7">
    <location>
        <begin position="1"/>
        <end position="30"/>
    </location>
</feature>
<evidence type="ECO:0000256" key="5">
    <source>
        <dbReference type="ARBA" id="ARBA00022833"/>
    </source>
</evidence>
<dbReference type="PANTHER" id="PTHR11705">
    <property type="entry name" value="PROTEASE FAMILY M14 CARBOXYPEPTIDASE A,B"/>
    <property type="match status" value="1"/>
</dbReference>
<keyword evidence="6" id="KW-0482">Metalloprotease</keyword>
<dbReference type="OrthoDB" id="5240362at2"/>
<dbReference type="SUPFAM" id="SSF53187">
    <property type="entry name" value="Zn-dependent exopeptidases"/>
    <property type="match status" value="1"/>
</dbReference>
<dbReference type="RefSeq" id="WP_090474865.1">
    <property type="nucleotide sequence ID" value="NZ_LT629710.1"/>
</dbReference>
<evidence type="ECO:0000259" key="8">
    <source>
        <dbReference type="SMART" id="SM00631"/>
    </source>
</evidence>
<dbReference type="Proteomes" id="UP000198741">
    <property type="component" value="Chromosome I"/>
</dbReference>
<proteinExistence type="inferred from homology"/>
<feature type="chain" id="PRO_5009249447" evidence="7">
    <location>
        <begin position="31"/>
        <end position="504"/>
    </location>
</feature>
<evidence type="ECO:0000256" key="4">
    <source>
        <dbReference type="ARBA" id="ARBA00022801"/>
    </source>
</evidence>